<dbReference type="InterPro" id="IPR002933">
    <property type="entry name" value="Peptidase_M20"/>
</dbReference>
<organism evidence="4 5">
    <name type="scientific">Brevibacillus reuszeri</name>
    <dbReference type="NCBI Taxonomy" id="54915"/>
    <lineage>
        <taxon>Bacteria</taxon>
        <taxon>Bacillati</taxon>
        <taxon>Bacillota</taxon>
        <taxon>Bacilli</taxon>
        <taxon>Bacillales</taxon>
        <taxon>Paenibacillaceae</taxon>
        <taxon>Brevibacillus</taxon>
    </lineage>
</organism>
<dbReference type="EMBL" id="LGIQ01000002">
    <property type="protein sequence ID" value="KNB74448.1"/>
    <property type="molecule type" value="Genomic_DNA"/>
</dbReference>
<dbReference type="Proteomes" id="UP000319578">
    <property type="component" value="Unassembled WGS sequence"/>
</dbReference>
<dbReference type="RefSeq" id="WP_049736692.1">
    <property type="nucleotide sequence ID" value="NZ_BJON01000006.1"/>
</dbReference>
<feature type="binding site" evidence="1">
    <location>
        <position position="148"/>
    </location>
    <ligand>
        <name>Mn(2+)</name>
        <dbReference type="ChEBI" id="CHEBI:29035"/>
        <label>2</label>
    </ligand>
</feature>
<dbReference type="Gene3D" id="3.40.630.10">
    <property type="entry name" value="Zn peptidases"/>
    <property type="match status" value="1"/>
</dbReference>
<dbReference type="InterPro" id="IPR036264">
    <property type="entry name" value="Bact_exopeptidase_dim_dom"/>
</dbReference>
<dbReference type="GO" id="GO:0016787">
    <property type="term" value="F:hydrolase activity"/>
    <property type="evidence" value="ECO:0007669"/>
    <property type="project" value="InterPro"/>
</dbReference>
<evidence type="ECO:0000256" key="1">
    <source>
        <dbReference type="PIRSR" id="PIRSR005962-1"/>
    </source>
</evidence>
<evidence type="ECO:0000259" key="2">
    <source>
        <dbReference type="Pfam" id="PF07687"/>
    </source>
</evidence>
<feature type="binding site" evidence="1">
    <location>
        <position position="373"/>
    </location>
    <ligand>
        <name>Mn(2+)</name>
        <dbReference type="ChEBI" id="CHEBI:29035"/>
        <label>2</label>
    </ligand>
</feature>
<sequence>MTTTGSALNAFEAAKEIEEYVIGIRRDLHLHPEIGMQEVRTMKVVTDELEKLGIVYEIVPNGGIIGTICGEQEGKALILRADLDALPMQEAETNLKGKKTVVSLTEDAAHTCGHDGHTAMLLGAAKILSENKDKLKGKVILVFEQGEEIGKGIFALVSRLVEIGADGVWGIHLKSDILAGKISVEAGPRMSSAFGFQAQIKGKGGHGSRPDLSVSPLDCFTDFYTQLKAMRLTSLDPFKTTTYSIGSISAGSAWNVIPDTLQFSGTVRYLHYDQGVLAEQELRRILEKTCELHRCSYQFLHEPKAVDLLVYNEPDCAAIAMNAVTKSIGAHALYAYPAWMASESFAFYQKYFPGVFTFVGIENEEKGTGAEHHNAHFDIDEEVLKLGVAATVQYTIDFLGSDQELAFAPEQRSVKDLFQAMGY</sequence>
<dbReference type="InterPro" id="IPR011650">
    <property type="entry name" value="Peptidase_M20_dimer"/>
</dbReference>
<feature type="binding site" evidence="1">
    <location>
        <position position="172"/>
    </location>
    <ligand>
        <name>Mn(2+)</name>
        <dbReference type="ChEBI" id="CHEBI:29035"/>
        <label>2</label>
    </ligand>
</feature>
<feature type="binding site" evidence="1">
    <location>
        <position position="114"/>
    </location>
    <ligand>
        <name>Mn(2+)</name>
        <dbReference type="ChEBI" id="CHEBI:29035"/>
        <label>2</label>
    </ligand>
</feature>
<dbReference type="NCBIfam" id="TIGR01891">
    <property type="entry name" value="amidohydrolases"/>
    <property type="match status" value="1"/>
</dbReference>
<name>A0A0K9Z0D0_9BACL</name>
<dbReference type="PANTHER" id="PTHR11014">
    <property type="entry name" value="PEPTIDASE M20 FAMILY MEMBER"/>
    <property type="match status" value="1"/>
</dbReference>
<dbReference type="OrthoDB" id="2985724at2"/>
<dbReference type="PANTHER" id="PTHR11014:SF63">
    <property type="entry name" value="METALLOPEPTIDASE, PUTATIVE (AFU_ORTHOLOGUE AFUA_6G09600)-RELATED"/>
    <property type="match status" value="1"/>
</dbReference>
<dbReference type="AlphaFoldDB" id="A0A0K9Z0D0"/>
<dbReference type="InterPro" id="IPR017439">
    <property type="entry name" value="Amidohydrolase"/>
</dbReference>
<feature type="domain" description="Peptidase M20 dimerisation" evidence="2">
    <location>
        <begin position="194"/>
        <end position="290"/>
    </location>
</feature>
<comment type="caution">
    <text evidence="4">The sequence shown here is derived from an EMBL/GenBank/DDBJ whole genome shotgun (WGS) entry which is preliminary data.</text>
</comment>
<accession>A0A0K9Z0D0</accession>
<dbReference type="STRING" id="54915.ADS79_01795"/>
<dbReference type="Pfam" id="PF07687">
    <property type="entry name" value="M20_dimer"/>
    <property type="match status" value="1"/>
</dbReference>
<protein>
    <submittedName>
        <fullName evidence="3">Peptidase M20</fullName>
    </submittedName>
</protein>
<evidence type="ECO:0000313" key="5">
    <source>
        <dbReference type="Proteomes" id="UP000036834"/>
    </source>
</evidence>
<dbReference type="Proteomes" id="UP000036834">
    <property type="component" value="Unassembled WGS sequence"/>
</dbReference>
<evidence type="ECO:0000313" key="4">
    <source>
        <dbReference type="EMBL" id="KNB74448.1"/>
    </source>
</evidence>
<keyword evidence="6" id="KW-1185">Reference proteome</keyword>
<dbReference type="GO" id="GO:0046872">
    <property type="term" value="F:metal ion binding"/>
    <property type="evidence" value="ECO:0007669"/>
    <property type="project" value="UniProtKB-KW"/>
</dbReference>
<dbReference type="EMBL" id="BJON01000006">
    <property type="protein sequence ID" value="GED67934.1"/>
    <property type="molecule type" value="Genomic_DNA"/>
</dbReference>
<dbReference type="SUPFAM" id="SSF55031">
    <property type="entry name" value="Bacterial exopeptidase dimerisation domain"/>
    <property type="match status" value="1"/>
</dbReference>
<dbReference type="PATRIC" id="fig|54915.3.peg.5514"/>
<dbReference type="Gene3D" id="3.30.70.360">
    <property type="match status" value="1"/>
</dbReference>
<proteinExistence type="predicted"/>
<gene>
    <name evidence="4" type="ORF">ADS79_01795</name>
    <name evidence="3" type="ORF">BRE01_16360</name>
</gene>
<dbReference type="SUPFAM" id="SSF53187">
    <property type="entry name" value="Zn-dependent exopeptidases"/>
    <property type="match status" value="1"/>
</dbReference>
<reference evidence="4" key="2">
    <citation type="submission" date="2015-07" db="EMBL/GenBank/DDBJ databases">
        <title>MeaNS - Measles Nucleotide Surveillance Program.</title>
        <authorList>
            <person name="Tran T."/>
            <person name="Druce J."/>
        </authorList>
    </citation>
    <scope>NUCLEOTIDE SEQUENCE</scope>
    <source>
        <strain evidence="4">DSM 9887</strain>
    </source>
</reference>
<comment type="cofactor">
    <cofactor evidence="1">
        <name>Mn(2+)</name>
        <dbReference type="ChEBI" id="CHEBI:29035"/>
    </cofactor>
    <text evidence="1">The Mn(2+) ion enhances activity.</text>
</comment>
<dbReference type="PIRSF" id="PIRSF005962">
    <property type="entry name" value="Pept_M20D_amidohydro"/>
    <property type="match status" value="1"/>
</dbReference>
<keyword evidence="1" id="KW-0464">Manganese</keyword>
<reference evidence="3 6" key="3">
    <citation type="submission" date="2019-06" db="EMBL/GenBank/DDBJ databases">
        <title>Whole genome shotgun sequence of Brevibacillus reuszeri NBRC 15719.</title>
        <authorList>
            <person name="Hosoyama A."/>
            <person name="Uohara A."/>
            <person name="Ohji S."/>
            <person name="Ichikawa N."/>
        </authorList>
    </citation>
    <scope>NUCLEOTIDE SEQUENCE [LARGE SCALE GENOMIC DNA]</scope>
    <source>
        <strain evidence="3 6">NBRC 15719</strain>
    </source>
</reference>
<feature type="binding site" evidence="1">
    <location>
        <position position="112"/>
    </location>
    <ligand>
        <name>Mn(2+)</name>
        <dbReference type="ChEBI" id="CHEBI:29035"/>
        <label>2</label>
    </ligand>
</feature>
<reference evidence="5" key="1">
    <citation type="submission" date="2015-07" db="EMBL/GenBank/DDBJ databases">
        <title>Genome sequencing project for genomic taxonomy and phylogenomics of Bacillus-like bacteria.</title>
        <authorList>
            <person name="Liu B."/>
            <person name="Wang J."/>
            <person name="Zhu Y."/>
            <person name="Liu G."/>
            <person name="Chen Q."/>
            <person name="Chen Z."/>
            <person name="Lan J."/>
            <person name="Che J."/>
            <person name="Ge C."/>
            <person name="Shi H."/>
            <person name="Pan Z."/>
            <person name="Liu X."/>
        </authorList>
    </citation>
    <scope>NUCLEOTIDE SEQUENCE [LARGE SCALE GENOMIC DNA]</scope>
    <source>
        <strain evidence="5">DSM 9887</strain>
    </source>
</reference>
<dbReference type="Pfam" id="PF01546">
    <property type="entry name" value="Peptidase_M20"/>
    <property type="match status" value="1"/>
</dbReference>
<evidence type="ECO:0000313" key="3">
    <source>
        <dbReference type="EMBL" id="GED67934.1"/>
    </source>
</evidence>
<evidence type="ECO:0000313" key="6">
    <source>
        <dbReference type="Proteomes" id="UP000319578"/>
    </source>
</evidence>
<keyword evidence="1" id="KW-0479">Metal-binding</keyword>